<dbReference type="EMBL" id="JAUKVY010000006">
    <property type="protein sequence ID" value="MDO1532736.1"/>
    <property type="molecule type" value="Genomic_DNA"/>
</dbReference>
<evidence type="ECO:0000313" key="2">
    <source>
        <dbReference type="EMBL" id="MDO1532736.1"/>
    </source>
</evidence>
<accession>A0ABT8S1C9</accession>
<proteinExistence type="predicted"/>
<organism evidence="2 3">
    <name type="scientific">Variovorax ginsengisoli</name>
    <dbReference type="NCBI Taxonomy" id="363844"/>
    <lineage>
        <taxon>Bacteria</taxon>
        <taxon>Pseudomonadati</taxon>
        <taxon>Pseudomonadota</taxon>
        <taxon>Betaproteobacteria</taxon>
        <taxon>Burkholderiales</taxon>
        <taxon>Comamonadaceae</taxon>
        <taxon>Variovorax</taxon>
    </lineage>
</organism>
<sequence>MRRLKRWTAAVAAVAGMALAGCTTTGTGGGEIVQKGQPDKPVLFSWKSTDGGITGTMTATLPTATFQGPFLQITQQTRSEAMAPMWGGGWPVGWSDWSYWGYGSVAGMGGGGMMPGFDPVQFATVYSGKVIANLKSPQGGLMRCRLHMLRPQQGMSGGGTGECQIQGGATIQANF</sequence>
<feature type="signal peptide" evidence="1">
    <location>
        <begin position="1"/>
        <end position="20"/>
    </location>
</feature>
<dbReference type="RefSeq" id="WP_301807864.1">
    <property type="nucleotide sequence ID" value="NZ_JAUJZH010000006.1"/>
</dbReference>
<name>A0ABT8S1C9_9BURK</name>
<gene>
    <name evidence="2" type="ORF">Q2T77_10590</name>
</gene>
<reference evidence="2" key="1">
    <citation type="submission" date="2023-06" db="EMBL/GenBank/DDBJ databases">
        <authorList>
            <person name="Jiang Y."/>
            <person name="Liu Q."/>
        </authorList>
    </citation>
    <scope>NUCLEOTIDE SEQUENCE</scope>
    <source>
        <strain evidence="2">CGMCC 1.12090</strain>
    </source>
</reference>
<comment type="caution">
    <text evidence="2">The sequence shown here is derived from an EMBL/GenBank/DDBJ whole genome shotgun (WGS) entry which is preliminary data.</text>
</comment>
<feature type="chain" id="PRO_5046705869" description="Lipoprotein" evidence="1">
    <location>
        <begin position="21"/>
        <end position="175"/>
    </location>
</feature>
<evidence type="ECO:0000313" key="3">
    <source>
        <dbReference type="Proteomes" id="UP001169027"/>
    </source>
</evidence>
<dbReference type="Proteomes" id="UP001169027">
    <property type="component" value="Unassembled WGS sequence"/>
</dbReference>
<dbReference type="PROSITE" id="PS51257">
    <property type="entry name" value="PROKAR_LIPOPROTEIN"/>
    <property type="match status" value="1"/>
</dbReference>
<protein>
    <recommendedName>
        <fullName evidence="4">Lipoprotein</fullName>
    </recommendedName>
</protein>
<keyword evidence="3" id="KW-1185">Reference proteome</keyword>
<evidence type="ECO:0008006" key="4">
    <source>
        <dbReference type="Google" id="ProtNLM"/>
    </source>
</evidence>
<keyword evidence="1" id="KW-0732">Signal</keyword>
<evidence type="ECO:0000256" key="1">
    <source>
        <dbReference type="SAM" id="SignalP"/>
    </source>
</evidence>